<dbReference type="InterPro" id="IPR018844">
    <property type="entry name" value="Dnt1-like_N"/>
</dbReference>
<feature type="region of interest" description="Disordered" evidence="1">
    <location>
        <begin position="196"/>
        <end position="238"/>
    </location>
</feature>
<dbReference type="Pfam" id="PF10407">
    <property type="entry name" value="Cytokin_check_N"/>
    <property type="match status" value="1"/>
</dbReference>
<evidence type="ECO:0000256" key="1">
    <source>
        <dbReference type="SAM" id="MobiDB-lite"/>
    </source>
</evidence>
<dbReference type="GO" id="GO:0000183">
    <property type="term" value="P:rDNA heterochromatin formation"/>
    <property type="evidence" value="ECO:0007669"/>
    <property type="project" value="InterPro"/>
</dbReference>
<feature type="domain" description="Nucleolar protein Dnt1-like N-terminal" evidence="2">
    <location>
        <begin position="25"/>
        <end position="94"/>
    </location>
</feature>
<evidence type="ECO:0000313" key="4">
    <source>
        <dbReference type="Proteomes" id="UP000182259"/>
    </source>
</evidence>
<dbReference type="PANTHER" id="PTHR28196">
    <property type="entry name" value="NUCLEOLAR PROTEIN NET1-RELATED"/>
    <property type="match status" value="1"/>
</dbReference>
<evidence type="ECO:0000259" key="2">
    <source>
        <dbReference type="Pfam" id="PF10407"/>
    </source>
</evidence>
<dbReference type="Proteomes" id="UP000182259">
    <property type="component" value="Chromosome V"/>
</dbReference>
<organism evidence="3 4">
    <name type="scientific">Sungouiella intermedia</name>
    <dbReference type="NCBI Taxonomy" id="45354"/>
    <lineage>
        <taxon>Eukaryota</taxon>
        <taxon>Fungi</taxon>
        <taxon>Dikarya</taxon>
        <taxon>Ascomycota</taxon>
        <taxon>Saccharomycotina</taxon>
        <taxon>Pichiomycetes</taxon>
        <taxon>Metschnikowiaceae</taxon>
        <taxon>Sungouiella</taxon>
    </lineage>
</organism>
<feature type="region of interest" description="Disordered" evidence="1">
    <location>
        <begin position="580"/>
        <end position="611"/>
    </location>
</feature>
<proteinExistence type="predicted"/>
<feature type="region of interest" description="Disordered" evidence="1">
    <location>
        <begin position="139"/>
        <end position="158"/>
    </location>
</feature>
<dbReference type="PANTHER" id="PTHR28196:SF1">
    <property type="entry name" value="NUCLEOLAR PROTEIN NET1-RELATED"/>
    <property type="match status" value="1"/>
</dbReference>
<dbReference type="AlphaFoldDB" id="A0A1L0C025"/>
<evidence type="ECO:0000313" key="3">
    <source>
        <dbReference type="EMBL" id="SGZ56851.1"/>
    </source>
</evidence>
<accession>A0A1L0C025</accession>
<dbReference type="InterPro" id="IPR043185">
    <property type="entry name" value="Net1/Tof2"/>
</dbReference>
<gene>
    <name evidence="3" type="ORF">SAMEA4029009_CIC11G00000005078</name>
</gene>
<name>A0A1L0C025_9ASCO</name>
<sequence>MKLKLQVVLIPVSSADLPTADVGSYKKFLHLTDPQCSLQQVCDALVKRYYKLYPDAEPLQIEGVQDNDRCDLDPDFAAEDIFVSGDLLRVLVNNVLPSYSRETSTILPDTTMDHSLIRKRVGDGTLELEDSRFSKRSRTIWGAQRESSESPPNKSTVISKRSIAVEIPSSASNAAPNASNPAASSTIPTDHAAIATEVPNPTSPVSLPPPLEQTGYPVIPHKKLSPNVPNKGKRITSGMLQAPPVSYTNKKSLFSEDESDVSRMTTDFGERARHAQSSEPEEIENGTDSDDLVSNRLLKNIRKKNNTSNAAITMAPPPVNVGLTPSKTPAKPANSLSKTPSRPLPPSSPAKDPFVTLTPQFPHSSRNESLHAPAHPLTSLKPLHSSKVLPANAQPTNGDLQVYSQKATPIVTSGKIPLASLSANKTSHVTPNAVQSKTVTSSTTPAKVFPDVDPQISLAIPASVVAPALTQTRQNPPSVLISTLPVASASPKIAKGAVNASVSKVTGAPGKENDTANLSKEEILGMFKHGLRITNKINKKLAVGSPDPTPFLEVEAELKRNNHNLAQHALEIDNRRRAAAAASANSSNHERSLRSRVTIGGVPNSKQILKR</sequence>
<feature type="compositionally biased region" description="Acidic residues" evidence="1">
    <location>
        <begin position="279"/>
        <end position="290"/>
    </location>
</feature>
<reference evidence="3 4" key="1">
    <citation type="submission" date="2016-10" db="EMBL/GenBank/DDBJ databases">
        <authorList>
            <person name="de Groot N.N."/>
        </authorList>
    </citation>
    <scope>NUCLEOTIDE SEQUENCE [LARGE SCALE GENOMIC DNA]</scope>
    <source>
        <strain evidence="3 4">PYCC 4715</strain>
    </source>
</reference>
<protein>
    <submittedName>
        <fullName evidence="3">CIC11C00000005078</fullName>
    </submittedName>
</protein>
<feature type="compositionally biased region" description="Polar residues" evidence="1">
    <location>
        <begin position="149"/>
        <end position="158"/>
    </location>
</feature>
<feature type="region of interest" description="Disordered" evidence="1">
    <location>
        <begin position="270"/>
        <end position="290"/>
    </location>
</feature>
<dbReference type="EMBL" id="LT635768">
    <property type="protein sequence ID" value="SGZ56851.1"/>
    <property type="molecule type" value="Genomic_DNA"/>
</dbReference>
<feature type="region of interest" description="Disordered" evidence="1">
    <location>
        <begin position="308"/>
        <end position="376"/>
    </location>
</feature>